<dbReference type="EMBL" id="JBHMFB010000029">
    <property type="protein sequence ID" value="MFB9090220.1"/>
    <property type="molecule type" value="Genomic_DNA"/>
</dbReference>
<dbReference type="Pfam" id="PF00160">
    <property type="entry name" value="Pro_isomerase"/>
    <property type="match status" value="1"/>
</dbReference>
<dbReference type="PANTHER" id="PTHR43246">
    <property type="entry name" value="PEPTIDYL-PROLYL CIS-TRANS ISOMERASE CYP38, CHLOROPLASTIC"/>
    <property type="match status" value="1"/>
</dbReference>
<dbReference type="InterPro" id="IPR002130">
    <property type="entry name" value="Cyclophilin-type_PPIase_dom"/>
</dbReference>
<comment type="caution">
    <text evidence="6">The sequence shown here is derived from an EMBL/GenBank/DDBJ whole genome shotgun (WGS) entry which is preliminary data.</text>
</comment>
<reference evidence="6 7" key="1">
    <citation type="submission" date="2024-09" db="EMBL/GenBank/DDBJ databases">
        <authorList>
            <person name="Sun Q."/>
            <person name="Mori K."/>
        </authorList>
    </citation>
    <scope>NUCLEOTIDE SEQUENCE [LARGE SCALE GENOMIC DNA]</scope>
    <source>
        <strain evidence="6 7">CECT 8460</strain>
    </source>
</reference>
<gene>
    <name evidence="6" type="ORF">ACFFUU_11455</name>
</gene>
<dbReference type="RefSeq" id="WP_290285201.1">
    <property type="nucleotide sequence ID" value="NZ_JAUFQN010000019.1"/>
</dbReference>
<sequence length="210" mass="24053">MKYILIALLALLLICCSKATFNPEWTKQTAPPTYTARFETSQGSFDIQVTRAWSPLAADRLHQLLTHHFYDHQLFYRVVPDFVVQFGNTDTIVNKKWDKYKVPDEPVLKSNLKGYVSFARAGKETRGNDLFINLKDNVRLDTVAPEGVRGYPVLGYVTTGMDVVEKFYSAYGNKTMDVYDSLSANRKKYLSLFPKLDSIKKAYIIKETKD</sequence>
<evidence type="ECO:0000256" key="3">
    <source>
        <dbReference type="ARBA" id="ARBA00023235"/>
    </source>
</evidence>
<evidence type="ECO:0000256" key="4">
    <source>
        <dbReference type="SAM" id="SignalP"/>
    </source>
</evidence>
<keyword evidence="2" id="KW-0697">Rotamase</keyword>
<dbReference type="Gene3D" id="2.40.100.10">
    <property type="entry name" value="Cyclophilin-like"/>
    <property type="match status" value="1"/>
</dbReference>
<dbReference type="EC" id="5.2.1.8" evidence="1"/>
<organism evidence="6 7">
    <name type="scientific">Flavobacterium paronense</name>
    <dbReference type="NCBI Taxonomy" id="1392775"/>
    <lineage>
        <taxon>Bacteria</taxon>
        <taxon>Pseudomonadati</taxon>
        <taxon>Bacteroidota</taxon>
        <taxon>Flavobacteriia</taxon>
        <taxon>Flavobacteriales</taxon>
        <taxon>Flavobacteriaceae</taxon>
        <taxon>Flavobacterium</taxon>
    </lineage>
</organism>
<keyword evidence="7" id="KW-1185">Reference proteome</keyword>
<feature type="domain" description="PPIase cyclophilin-type" evidence="5">
    <location>
        <begin position="39"/>
        <end position="167"/>
    </location>
</feature>
<dbReference type="SUPFAM" id="SSF50891">
    <property type="entry name" value="Cyclophilin-like"/>
    <property type="match status" value="1"/>
</dbReference>
<accession>A0ABV5GGF7</accession>
<evidence type="ECO:0000256" key="1">
    <source>
        <dbReference type="ARBA" id="ARBA00013194"/>
    </source>
</evidence>
<dbReference type="Proteomes" id="UP001589576">
    <property type="component" value="Unassembled WGS sequence"/>
</dbReference>
<proteinExistence type="predicted"/>
<dbReference type="InterPro" id="IPR044665">
    <property type="entry name" value="E_coli_cyclophilin_A-like"/>
</dbReference>
<evidence type="ECO:0000313" key="6">
    <source>
        <dbReference type="EMBL" id="MFB9090220.1"/>
    </source>
</evidence>
<evidence type="ECO:0000259" key="5">
    <source>
        <dbReference type="PROSITE" id="PS50072"/>
    </source>
</evidence>
<dbReference type="PROSITE" id="PS50072">
    <property type="entry name" value="CSA_PPIASE_2"/>
    <property type="match status" value="1"/>
</dbReference>
<evidence type="ECO:0000313" key="7">
    <source>
        <dbReference type="Proteomes" id="UP001589576"/>
    </source>
</evidence>
<keyword evidence="4" id="KW-0732">Signal</keyword>
<evidence type="ECO:0000256" key="2">
    <source>
        <dbReference type="ARBA" id="ARBA00023110"/>
    </source>
</evidence>
<keyword evidence="3 6" id="KW-0413">Isomerase</keyword>
<dbReference type="GO" id="GO:0003755">
    <property type="term" value="F:peptidyl-prolyl cis-trans isomerase activity"/>
    <property type="evidence" value="ECO:0007669"/>
    <property type="project" value="UniProtKB-EC"/>
</dbReference>
<name>A0ABV5GGF7_9FLAO</name>
<feature type="signal peptide" evidence="4">
    <location>
        <begin position="1"/>
        <end position="19"/>
    </location>
</feature>
<dbReference type="InterPro" id="IPR029000">
    <property type="entry name" value="Cyclophilin-like_dom_sf"/>
</dbReference>
<feature type="chain" id="PRO_5046830002" description="peptidylprolyl isomerase" evidence="4">
    <location>
        <begin position="20"/>
        <end position="210"/>
    </location>
</feature>
<protein>
    <recommendedName>
        <fullName evidence="1">peptidylprolyl isomerase</fullName>
        <ecNumber evidence="1">5.2.1.8</ecNumber>
    </recommendedName>
</protein>